<evidence type="ECO:0000259" key="5">
    <source>
        <dbReference type="PROSITE" id="PS51077"/>
    </source>
</evidence>
<dbReference type="InterPro" id="IPR036390">
    <property type="entry name" value="WH_DNA-bd_sf"/>
</dbReference>
<evidence type="ECO:0000256" key="1">
    <source>
        <dbReference type="ARBA" id="ARBA00023015"/>
    </source>
</evidence>
<accession>A0A9W6P658</accession>
<dbReference type="RefSeq" id="WP_285759039.1">
    <property type="nucleotide sequence ID" value="NZ_BSQG01000003.1"/>
</dbReference>
<evidence type="ECO:0000256" key="2">
    <source>
        <dbReference type="ARBA" id="ARBA00023125"/>
    </source>
</evidence>
<dbReference type="PANTHER" id="PTHR30136:SF24">
    <property type="entry name" value="HTH-TYPE TRANSCRIPTIONAL REPRESSOR ALLR"/>
    <property type="match status" value="1"/>
</dbReference>
<keyword evidence="2" id="KW-0238">DNA-binding</keyword>
<dbReference type="InterPro" id="IPR005471">
    <property type="entry name" value="Tscrpt_reg_IclR_N"/>
</dbReference>
<dbReference type="GO" id="GO:0003677">
    <property type="term" value="F:DNA binding"/>
    <property type="evidence" value="ECO:0007669"/>
    <property type="project" value="UniProtKB-KW"/>
</dbReference>
<organism evidence="7 8">
    <name type="scientific">Nocardiopsis ansamitocini</name>
    <dbReference type="NCBI Taxonomy" id="1670832"/>
    <lineage>
        <taxon>Bacteria</taxon>
        <taxon>Bacillati</taxon>
        <taxon>Actinomycetota</taxon>
        <taxon>Actinomycetes</taxon>
        <taxon>Streptosporangiales</taxon>
        <taxon>Nocardiopsidaceae</taxon>
        <taxon>Nocardiopsis</taxon>
    </lineage>
</organism>
<dbReference type="PROSITE" id="PS51078">
    <property type="entry name" value="ICLR_ED"/>
    <property type="match status" value="1"/>
</dbReference>
<dbReference type="Pfam" id="PF09339">
    <property type="entry name" value="HTH_IclR"/>
    <property type="match status" value="1"/>
</dbReference>
<evidence type="ECO:0000256" key="4">
    <source>
        <dbReference type="SAM" id="MobiDB-lite"/>
    </source>
</evidence>
<gene>
    <name evidence="7" type="ORF">Nans01_21350</name>
</gene>
<dbReference type="Proteomes" id="UP001165092">
    <property type="component" value="Unassembled WGS sequence"/>
</dbReference>
<comment type="caution">
    <text evidence="7">The sequence shown here is derived from an EMBL/GenBank/DDBJ whole genome shotgun (WGS) entry which is preliminary data.</text>
</comment>
<name>A0A9W6P658_9ACTN</name>
<dbReference type="InterPro" id="IPR029016">
    <property type="entry name" value="GAF-like_dom_sf"/>
</dbReference>
<dbReference type="Pfam" id="PF01614">
    <property type="entry name" value="IclR_C"/>
    <property type="match status" value="1"/>
</dbReference>
<protein>
    <submittedName>
        <fullName evidence="7">Transcriptional regulator</fullName>
    </submittedName>
</protein>
<reference evidence="7" key="1">
    <citation type="submission" date="2023-02" db="EMBL/GenBank/DDBJ databases">
        <title>Nocardiopsis ansamitocini NBRC 112285.</title>
        <authorList>
            <person name="Ichikawa N."/>
            <person name="Sato H."/>
            <person name="Tonouchi N."/>
        </authorList>
    </citation>
    <scope>NUCLEOTIDE SEQUENCE</scope>
    <source>
        <strain evidence="7">NBRC 112285</strain>
    </source>
</reference>
<dbReference type="InterPro" id="IPR036388">
    <property type="entry name" value="WH-like_DNA-bd_sf"/>
</dbReference>
<evidence type="ECO:0000313" key="8">
    <source>
        <dbReference type="Proteomes" id="UP001165092"/>
    </source>
</evidence>
<feature type="domain" description="HTH iclR-type" evidence="5">
    <location>
        <begin position="21"/>
        <end position="82"/>
    </location>
</feature>
<dbReference type="PANTHER" id="PTHR30136">
    <property type="entry name" value="HELIX-TURN-HELIX TRANSCRIPTIONAL REGULATOR, ICLR FAMILY"/>
    <property type="match status" value="1"/>
</dbReference>
<sequence length="241" mass="25435">MTEPAPGGDRGPRPDFPGTRSQTLDRGIRVLEILHEAGAPMTIAGLAGELKVHRSIIYRILRTLEDHRLVGRTGEGSYELGLGLPVLARGVSPGLQSAALPAMSLLANETGKTAFLVVPSGGEAITLLSVEPRQSVAHIAYAPGMRHPLEQGAPGMALLSAWPPRQGERPEVARAREQGWAYSRSEVLPGMSSVAAPITSTAGPAAVSVVYLEAPALTPEERAELGLRVRAAAREIMLDLP</sequence>
<keyword evidence="1" id="KW-0805">Transcription regulation</keyword>
<dbReference type="SUPFAM" id="SSF46785">
    <property type="entry name" value="Winged helix' DNA-binding domain"/>
    <property type="match status" value="1"/>
</dbReference>
<evidence type="ECO:0000259" key="6">
    <source>
        <dbReference type="PROSITE" id="PS51078"/>
    </source>
</evidence>
<dbReference type="SUPFAM" id="SSF55781">
    <property type="entry name" value="GAF domain-like"/>
    <property type="match status" value="1"/>
</dbReference>
<feature type="domain" description="IclR-ED" evidence="6">
    <location>
        <begin position="78"/>
        <end position="241"/>
    </location>
</feature>
<dbReference type="EMBL" id="BSQG01000003">
    <property type="protein sequence ID" value="GLU47784.1"/>
    <property type="molecule type" value="Genomic_DNA"/>
</dbReference>
<feature type="region of interest" description="Disordered" evidence="4">
    <location>
        <begin position="1"/>
        <end position="22"/>
    </location>
</feature>
<dbReference type="Gene3D" id="3.30.450.40">
    <property type="match status" value="2"/>
</dbReference>
<dbReference type="AlphaFoldDB" id="A0A9W6P658"/>
<dbReference type="GO" id="GO:0045892">
    <property type="term" value="P:negative regulation of DNA-templated transcription"/>
    <property type="evidence" value="ECO:0007669"/>
    <property type="project" value="TreeGrafter"/>
</dbReference>
<evidence type="ECO:0000256" key="3">
    <source>
        <dbReference type="ARBA" id="ARBA00023163"/>
    </source>
</evidence>
<dbReference type="Gene3D" id="1.10.10.10">
    <property type="entry name" value="Winged helix-like DNA-binding domain superfamily/Winged helix DNA-binding domain"/>
    <property type="match status" value="1"/>
</dbReference>
<keyword evidence="8" id="KW-1185">Reference proteome</keyword>
<evidence type="ECO:0000313" key="7">
    <source>
        <dbReference type="EMBL" id="GLU47784.1"/>
    </source>
</evidence>
<proteinExistence type="predicted"/>
<dbReference type="PROSITE" id="PS51077">
    <property type="entry name" value="HTH_ICLR"/>
    <property type="match status" value="1"/>
</dbReference>
<keyword evidence="3" id="KW-0804">Transcription</keyword>
<dbReference type="InterPro" id="IPR014757">
    <property type="entry name" value="Tscrpt_reg_IclR_C"/>
</dbReference>
<dbReference type="SMART" id="SM00346">
    <property type="entry name" value="HTH_ICLR"/>
    <property type="match status" value="1"/>
</dbReference>
<dbReference type="InterPro" id="IPR050707">
    <property type="entry name" value="HTH_MetabolicPath_Reg"/>
</dbReference>
<dbReference type="GO" id="GO:0003700">
    <property type="term" value="F:DNA-binding transcription factor activity"/>
    <property type="evidence" value="ECO:0007669"/>
    <property type="project" value="TreeGrafter"/>
</dbReference>